<dbReference type="EMBL" id="CAJVCH010452714">
    <property type="protein sequence ID" value="CAG7819555.1"/>
    <property type="molecule type" value="Genomic_DNA"/>
</dbReference>
<protein>
    <recommendedName>
        <fullName evidence="3">F-box domain-containing protein</fullName>
    </recommendedName>
</protein>
<evidence type="ECO:0000313" key="1">
    <source>
        <dbReference type="EMBL" id="CAG7819555.1"/>
    </source>
</evidence>
<keyword evidence="2" id="KW-1185">Reference proteome</keyword>
<dbReference type="AlphaFoldDB" id="A0A8J2KQQ8"/>
<reference evidence="1" key="1">
    <citation type="submission" date="2021-06" db="EMBL/GenBank/DDBJ databases">
        <authorList>
            <person name="Hodson N. C."/>
            <person name="Mongue J. A."/>
            <person name="Jaron S. K."/>
        </authorList>
    </citation>
    <scope>NUCLEOTIDE SEQUENCE</scope>
</reference>
<organism evidence="1 2">
    <name type="scientific">Allacma fusca</name>
    <dbReference type="NCBI Taxonomy" id="39272"/>
    <lineage>
        <taxon>Eukaryota</taxon>
        <taxon>Metazoa</taxon>
        <taxon>Ecdysozoa</taxon>
        <taxon>Arthropoda</taxon>
        <taxon>Hexapoda</taxon>
        <taxon>Collembola</taxon>
        <taxon>Symphypleona</taxon>
        <taxon>Sminthuridae</taxon>
        <taxon>Allacma</taxon>
    </lineage>
</organism>
<proteinExistence type="predicted"/>
<evidence type="ECO:0008006" key="3">
    <source>
        <dbReference type="Google" id="ProtNLM"/>
    </source>
</evidence>
<name>A0A8J2KQQ8_9HEXA</name>
<sequence length="557" mass="64106">MELYGNSEDISAPEYFFEESVPILPTQEDDGIDVLSTIITEAADGILVANTISKVMTVIEDMVIENNKTNETRNYYYYPPQETWTQTILEPVPSSKFTELCDGEISKIITFLSIEAKRLMRLVSFRWKVLLDKDFLTFQQVLTRSSIWSLKTWTDCNIEKLIVCNLLDVESECLKSMGLWRTVKHLEIESQRVEDYENHKGFKQPTVGEKNLVEILKLCTMLETLVLNSGSVGNFGLELLEVNKDENCNEIVVGWQWPKVHESVTAVGDFLKKILGDLDQNFGNLEIDDGSDHENPEVPCEPHPSQIIPSDPPGVEITYQINPPPPFPAFLSLASVILSHLQNLSITVQPTKNSEKMGLIAFLHVLSFPKLHSFTIHCEEYIPDEALYRSLFRFILKHKETLKKLTLTNPILSTNFAYAGVGANQNYLAGLEKVRLREMTIAWELPIGLDMYWSNGHYLLESQRRLRKLEFHTTNTFKAATVVLNNFSYWDFIHFIHLPCLEQLHLPRIHVQDPRVTRFCTSHCKGITQERDFFLIDRRKFVFHNAYTQYFGTTLTE</sequence>
<dbReference type="Proteomes" id="UP000708208">
    <property type="component" value="Unassembled WGS sequence"/>
</dbReference>
<gene>
    <name evidence="1" type="ORF">AFUS01_LOCUS29993</name>
</gene>
<comment type="caution">
    <text evidence="1">The sequence shown here is derived from an EMBL/GenBank/DDBJ whole genome shotgun (WGS) entry which is preliminary data.</text>
</comment>
<accession>A0A8J2KQQ8</accession>
<evidence type="ECO:0000313" key="2">
    <source>
        <dbReference type="Proteomes" id="UP000708208"/>
    </source>
</evidence>